<protein>
    <submittedName>
        <fullName evidence="3">Uncharacterized protein</fullName>
    </submittedName>
</protein>
<feature type="transmembrane region" description="Helical" evidence="2">
    <location>
        <begin position="131"/>
        <end position="153"/>
    </location>
</feature>
<gene>
    <name evidence="3" type="ORF">RHODGE_RHODGE_00768</name>
</gene>
<evidence type="ECO:0000313" key="4">
    <source>
        <dbReference type="Proteomes" id="UP000289200"/>
    </source>
</evidence>
<name>A0A3S4BUK0_9BRAD</name>
<evidence type="ECO:0000313" key="3">
    <source>
        <dbReference type="EMBL" id="VCU07685.1"/>
    </source>
</evidence>
<feature type="compositionally biased region" description="Low complexity" evidence="1">
    <location>
        <begin position="281"/>
        <end position="294"/>
    </location>
</feature>
<feature type="region of interest" description="Disordered" evidence="1">
    <location>
        <begin position="245"/>
        <end position="294"/>
    </location>
</feature>
<dbReference type="OrthoDB" id="7926359at2"/>
<feature type="compositionally biased region" description="Low complexity" evidence="1">
    <location>
        <begin position="29"/>
        <end position="50"/>
    </location>
</feature>
<feature type="compositionally biased region" description="Basic and acidic residues" evidence="1">
    <location>
        <begin position="1"/>
        <end position="10"/>
    </location>
</feature>
<dbReference type="RefSeq" id="WP_129607842.1">
    <property type="nucleotide sequence ID" value="NZ_UWOC01000046.1"/>
</dbReference>
<comment type="caution">
    <text evidence="3">The sequence shown here is derived from an EMBL/GenBank/DDBJ whole genome shotgun (WGS) entry which is preliminary data.</text>
</comment>
<keyword evidence="2" id="KW-1133">Transmembrane helix</keyword>
<proteinExistence type="predicted"/>
<sequence>MSHDDSHRTDASGTDASGPTDTSGRDPAADAGIDAAATGSAATDAAAAGFGAAGTGARPSGQARLRKPDPAAAGGAAGRRPEGGAGDPHAAMPIPAAPAVEHGGWRASGDTIDIDLDPAPRRRFSFEVPPYMKVAAVIAMATSFGALAGTFAATRFGPEPAAPVVQVAAADDSVLRATVAQLQSDLAGLRASVETSSKAMQAQTGKLADRLERAERAQAEPAQKLARLGEAIDRLEKRTAQLGATQAGATPAAGQSPGAPPTTLQAQAAAQGGPPAPMPAPHGGTNAAPPALAPPATIASADVTAALGDPRPPAPPVLNGWAVRDVRRGIALIEGRYGLVEVETGDQLPGVGRIESIRKQDGRWMVVTSRGVILAR</sequence>
<evidence type="ECO:0000256" key="2">
    <source>
        <dbReference type="SAM" id="Phobius"/>
    </source>
</evidence>
<organism evidence="3 4">
    <name type="scientific">Rhodoplanes serenus</name>
    <dbReference type="NCBI Taxonomy" id="200615"/>
    <lineage>
        <taxon>Bacteria</taxon>
        <taxon>Pseudomonadati</taxon>
        <taxon>Pseudomonadota</taxon>
        <taxon>Alphaproteobacteria</taxon>
        <taxon>Hyphomicrobiales</taxon>
        <taxon>Nitrobacteraceae</taxon>
        <taxon>Rhodoplanes</taxon>
    </lineage>
</organism>
<evidence type="ECO:0000256" key="1">
    <source>
        <dbReference type="SAM" id="MobiDB-lite"/>
    </source>
</evidence>
<dbReference type="EMBL" id="UWOC01000046">
    <property type="protein sequence ID" value="VCU07685.1"/>
    <property type="molecule type" value="Genomic_DNA"/>
</dbReference>
<accession>A0A3S4BUK0</accession>
<dbReference type="AlphaFoldDB" id="A0A3S4BUK0"/>
<keyword evidence="4" id="KW-1185">Reference proteome</keyword>
<feature type="region of interest" description="Disordered" evidence="1">
    <location>
        <begin position="1"/>
        <end position="95"/>
    </location>
</feature>
<feature type="compositionally biased region" description="Polar residues" evidence="1">
    <location>
        <begin position="11"/>
        <end position="22"/>
    </location>
</feature>
<reference evidence="4" key="1">
    <citation type="submission" date="2018-10" db="EMBL/GenBank/DDBJ databases">
        <authorList>
            <person name="Peiro R."/>
            <person name="Begona"/>
            <person name="Cbmso G."/>
            <person name="Lopez M."/>
            <person name="Gonzalez S."/>
            <person name="Sacristan E."/>
            <person name="Castillo E."/>
        </authorList>
    </citation>
    <scope>NUCLEOTIDE SEQUENCE [LARGE SCALE GENOMIC DNA]</scope>
</reference>
<keyword evidence="2" id="KW-0812">Transmembrane</keyword>
<feature type="compositionally biased region" description="Low complexity" evidence="1">
    <location>
        <begin position="245"/>
        <end position="273"/>
    </location>
</feature>
<keyword evidence="2" id="KW-0472">Membrane</keyword>
<dbReference type="Proteomes" id="UP000289200">
    <property type="component" value="Unassembled WGS sequence"/>
</dbReference>